<evidence type="ECO:0008006" key="5">
    <source>
        <dbReference type="Google" id="ProtNLM"/>
    </source>
</evidence>
<accession>A0A317F7J6</accession>
<evidence type="ECO:0000313" key="4">
    <source>
        <dbReference type="Proteomes" id="UP000245765"/>
    </source>
</evidence>
<evidence type="ECO:0000313" key="3">
    <source>
        <dbReference type="EMBL" id="PWS34373.1"/>
    </source>
</evidence>
<feature type="region of interest" description="Disordered" evidence="1">
    <location>
        <begin position="22"/>
        <end position="65"/>
    </location>
</feature>
<proteinExistence type="predicted"/>
<gene>
    <name evidence="3" type="ORF">DFH01_25475</name>
</gene>
<keyword evidence="4" id="KW-1185">Reference proteome</keyword>
<evidence type="ECO:0000256" key="1">
    <source>
        <dbReference type="SAM" id="MobiDB-lite"/>
    </source>
</evidence>
<dbReference type="Proteomes" id="UP000245765">
    <property type="component" value="Unassembled WGS sequence"/>
</dbReference>
<protein>
    <recommendedName>
        <fullName evidence="5">LTXXQ motif family protein</fullName>
    </recommendedName>
</protein>
<feature type="chain" id="PRO_5016462336" description="LTXXQ motif family protein" evidence="2">
    <location>
        <begin position="21"/>
        <end position="254"/>
    </location>
</feature>
<dbReference type="InterPro" id="IPR012899">
    <property type="entry name" value="LTXXQ"/>
</dbReference>
<dbReference type="RefSeq" id="WP_109873346.1">
    <property type="nucleotide sequence ID" value="NZ_QGNA01000007.1"/>
</dbReference>
<keyword evidence="2" id="KW-0732">Signal</keyword>
<comment type="caution">
    <text evidence="3">The sequence shown here is derived from an EMBL/GenBank/DDBJ whole genome shotgun (WGS) entry which is preliminary data.</text>
</comment>
<dbReference type="EMBL" id="QGNA01000007">
    <property type="protein sequence ID" value="PWS34373.1"/>
    <property type="molecule type" value="Genomic_DNA"/>
</dbReference>
<organism evidence="3 4">
    <name type="scientific">Falsiroseomonas bella</name>
    <dbReference type="NCBI Taxonomy" id="2184016"/>
    <lineage>
        <taxon>Bacteria</taxon>
        <taxon>Pseudomonadati</taxon>
        <taxon>Pseudomonadota</taxon>
        <taxon>Alphaproteobacteria</taxon>
        <taxon>Acetobacterales</taxon>
        <taxon>Roseomonadaceae</taxon>
        <taxon>Falsiroseomonas</taxon>
    </lineage>
</organism>
<name>A0A317F7J6_9PROT</name>
<dbReference type="GO" id="GO:0042597">
    <property type="term" value="C:periplasmic space"/>
    <property type="evidence" value="ECO:0007669"/>
    <property type="project" value="InterPro"/>
</dbReference>
<evidence type="ECO:0000256" key="2">
    <source>
        <dbReference type="SAM" id="SignalP"/>
    </source>
</evidence>
<sequence>MRKTILTGAVALLLTWPAVAQQTSPQPPAASSPTAPRGPTGGQGPGSGMGMMGGQGPGMGMMGGQAPGAGMGMMGGRPGTRYVDDDDDGWPMRGGRGGMRDAPMQIIINIGPNNRVEVEDAEERGYRRGARGMGGRMGPRDEAGPARFMDAHLGALRGALQLRPDQLTAWDRFAAAARDAAGNMMRAHRQAMSQPRSLDERVAIYESALSARLDAMRALRSALGALTAVLDEGQRRTLDDAADGFGPGMRSGMR</sequence>
<feature type="signal peptide" evidence="2">
    <location>
        <begin position="1"/>
        <end position="20"/>
    </location>
</feature>
<dbReference type="AlphaFoldDB" id="A0A317F7J6"/>
<feature type="compositionally biased region" description="Gly residues" evidence="1">
    <location>
        <begin position="39"/>
        <end position="65"/>
    </location>
</feature>
<dbReference type="Pfam" id="PF07813">
    <property type="entry name" value="LTXXQ"/>
    <property type="match status" value="1"/>
</dbReference>
<reference evidence="4" key="1">
    <citation type="submission" date="2018-05" db="EMBL/GenBank/DDBJ databases">
        <authorList>
            <person name="Du Z."/>
            <person name="Wang X."/>
        </authorList>
    </citation>
    <scope>NUCLEOTIDE SEQUENCE [LARGE SCALE GENOMIC DNA]</scope>
    <source>
        <strain evidence="4">CQN31</strain>
    </source>
</reference>